<organism evidence="1 2">
    <name type="scientific">Ligilactobacillus saerimneri</name>
    <dbReference type="NCBI Taxonomy" id="228229"/>
    <lineage>
        <taxon>Bacteria</taxon>
        <taxon>Bacillati</taxon>
        <taxon>Bacillota</taxon>
        <taxon>Bacilli</taxon>
        <taxon>Lactobacillales</taxon>
        <taxon>Lactobacillaceae</taxon>
        <taxon>Ligilactobacillus</taxon>
    </lineage>
</organism>
<gene>
    <name evidence="1" type="ORF">GTO87_01195</name>
</gene>
<dbReference type="Pfam" id="PF06257">
    <property type="entry name" value="VEG"/>
    <property type="match status" value="1"/>
</dbReference>
<evidence type="ECO:0008006" key="3">
    <source>
        <dbReference type="Google" id="ProtNLM"/>
    </source>
</evidence>
<proteinExistence type="predicted"/>
<evidence type="ECO:0000313" key="2">
    <source>
        <dbReference type="Proteomes" id="UP000510886"/>
    </source>
</evidence>
<accession>A0A7H9EI34</accession>
<dbReference type="PANTHER" id="PTHR40026">
    <property type="entry name" value="PROTEIN VEG"/>
    <property type="match status" value="1"/>
</dbReference>
<dbReference type="GO" id="GO:0006355">
    <property type="term" value="P:regulation of DNA-templated transcription"/>
    <property type="evidence" value="ECO:0007669"/>
    <property type="project" value="InterPro"/>
</dbReference>
<dbReference type="InterPro" id="IPR009366">
    <property type="entry name" value="Protein_Veg"/>
</dbReference>
<dbReference type="EMBL" id="CP047418">
    <property type="protein sequence ID" value="QLL77360.1"/>
    <property type="molecule type" value="Genomic_DNA"/>
</dbReference>
<dbReference type="Gene3D" id="2.30.30.100">
    <property type="match status" value="1"/>
</dbReference>
<dbReference type="KEGG" id="lsw:GTO87_01195"/>
<sequence length="82" mass="9382">MPSSLENIKKRLDERIGSKLTITSQAGRKKVTRRHGVLAKTFPRVFIIELDDSAVKTVSFTYTDILTKSIELNFDDYFGDEE</sequence>
<dbReference type="PIRSF" id="PIRSF037257">
    <property type="entry name" value="DUF1021"/>
    <property type="match status" value="1"/>
</dbReference>
<dbReference type="Proteomes" id="UP000510886">
    <property type="component" value="Chromosome"/>
</dbReference>
<name>A0A7H9EI34_9LACO</name>
<protein>
    <recommendedName>
        <fullName evidence="3">Veg protein</fullName>
    </recommendedName>
</protein>
<dbReference type="RefSeq" id="WP_009555604.1">
    <property type="nucleotide sequence ID" value="NZ_CALVCX010000072.1"/>
</dbReference>
<dbReference type="PANTHER" id="PTHR40026:SF1">
    <property type="entry name" value="PROTEIN VEG"/>
    <property type="match status" value="1"/>
</dbReference>
<dbReference type="AlphaFoldDB" id="A0A7H9EI34"/>
<reference evidence="1 2" key="1">
    <citation type="submission" date="2020-01" db="EMBL/GenBank/DDBJ databases">
        <title>Complete and circular genome sequences of six lactobacillus isolates from horses.</title>
        <authorList>
            <person name="Hassan H.M."/>
        </authorList>
    </citation>
    <scope>NUCLEOTIDE SEQUENCE [LARGE SCALE GENOMIC DNA]</scope>
    <source>
        <strain evidence="1 2">1A</strain>
    </source>
</reference>
<evidence type="ECO:0000313" key="1">
    <source>
        <dbReference type="EMBL" id="QLL77360.1"/>
    </source>
</evidence>
<dbReference type="GeneID" id="89599175"/>